<dbReference type="Proteomes" id="UP000520198">
    <property type="component" value="Unassembled WGS sequence"/>
</dbReference>
<dbReference type="CDD" id="cd07984">
    <property type="entry name" value="LPLAT_LABLAT-like"/>
    <property type="match status" value="1"/>
</dbReference>
<evidence type="ECO:0000313" key="7">
    <source>
        <dbReference type="EMBL" id="NVD38398.1"/>
    </source>
</evidence>
<gene>
    <name evidence="7" type="ORF">HT585_05985</name>
</gene>
<keyword evidence="5" id="KW-0472">Membrane</keyword>
<reference evidence="7 8" key="1">
    <citation type="submission" date="2020-06" db="EMBL/GenBank/DDBJ databases">
        <authorList>
            <person name="Grouzdev D.S."/>
        </authorList>
    </citation>
    <scope>NUCLEOTIDE SEQUENCE [LARGE SCALE GENOMIC DNA]</scope>
    <source>
        <strain evidence="7 8">HO-A22</strain>
    </source>
</reference>
<sequence length="335" mass="37970">MTVEEPRQAERITKRKAWTFASQERPSLADAFSGREGLRAFWRYWVTDNLWNLAHLSGHFGMKLLPMDACSKLGAALGLFAMPRFHKVASRRAQETIRALRPDLNEVEQQALFRENCRAQGRLMTEFSVVNRLQTNPDRLTFHGLDIIDDAVKAGPVIIVGMHLGNWEVGPTVLQRINVRPHAFYLPPRGRAKAWIAERVRTKAGLRFLPPGAEGIRPAIKILKNGGVVSTFCDEGFGGLIRGPFFDRKPHLEGNLAIAIRLARMTGATICPWYNLRTDGFRFECRALPTIKLPPEDRPGARQLDDILMLNNAIEPIIRANLDQWYFLDNSLRPE</sequence>
<dbReference type="Pfam" id="PF03279">
    <property type="entry name" value="Lip_A_acyltrans"/>
    <property type="match status" value="1"/>
</dbReference>
<dbReference type="RefSeq" id="WP_176352029.1">
    <property type="nucleotide sequence ID" value="NZ_JABWDU010000001.1"/>
</dbReference>
<dbReference type="GO" id="GO:0016746">
    <property type="term" value="F:acyltransferase activity"/>
    <property type="evidence" value="ECO:0007669"/>
    <property type="project" value="UniProtKB-KW"/>
</dbReference>
<protein>
    <submittedName>
        <fullName evidence="7">Lipid A biosynthesis lauroyl acyltransferase</fullName>
    </submittedName>
</protein>
<evidence type="ECO:0000256" key="3">
    <source>
        <dbReference type="ARBA" id="ARBA00022519"/>
    </source>
</evidence>
<dbReference type="GO" id="GO:0009247">
    <property type="term" value="P:glycolipid biosynthetic process"/>
    <property type="evidence" value="ECO:0007669"/>
    <property type="project" value="UniProtKB-ARBA"/>
</dbReference>
<dbReference type="AlphaFoldDB" id="A0A7Y6Q3J5"/>
<comment type="subcellular location">
    <subcellularLocation>
        <location evidence="1">Cell inner membrane</location>
    </subcellularLocation>
</comment>
<dbReference type="PANTHER" id="PTHR30606">
    <property type="entry name" value="LIPID A BIOSYNTHESIS LAUROYL ACYLTRANSFERASE"/>
    <property type="match status" value="1"/>
</dbReference>
<evidence type="ECO:0000256" key="2">
    <source>
        <dbReference type="ARBA" id="ARBA00022475"/>
    </source>
</evidence>
<comment type="caution">
    <text evidence="7">The sequence shown here is derived from an EMBL/GenBank/DDBJ whole genome shotgun (WGS) entry which is preliminary data.</text>
</comment>
<evidence type="ECO:0000256" key="1">
    <source>
        <dbReference type="ARBA" id="ARBA00004533"/>
    </source>
</evidence>
<keyword evidence="3" id="KW-0997">Cell inner membrane</keyword>
<dbReference type="EMBL" id="JABWDU010000001">
    <property type="protein sequence ID" value="NVD38398.1"/>
    <property type="molecule type" value="Genomic_DNA"/>
</dbReference>
<keyword evidence="6 7" id="KW-0012">Acyltransferase</keyword>
<evidence type="ECO:0000256" key="4">
    <source>
        <dbReference type="ARBA" id="ARBA00022679"/>
    </source>
</evidence>
<proteinExistence type="predicted"/>
<keyword evidence="8" id="KW-1185">Reference proteome</keyword>
<dbReference type="PANTHER" id="PTHR30606:SF10">
    <property type="entry name" value="PHOSPHATIDYLINOSITOL MANNOSIDE ACYLTRANSFERASE"/>
    <property type="match status" value="1"/>
</dbReference>
<evidence type="ECO:0000256" key="6">
    <source>
        <dbReference type="ARBA" id="ARBA00023315"/>
    </source>
</evidence>
<evidence type="ECO:0000256" key="5">
    <source>
        <dbReference type="ARBA" id="ARBA00023136"/>
    </source>
</evidence>
<keyword evidence="4 7" id="KW-0808">Transferase</keyword>
<dbReference type="GO" id="GO:0005886">
    <property type="term" value="C:plasma membrane"/>
    <property type="evidence" value="ECO:0007669"/>
    <property type="project" value="UniProtKB-SubCell"/>
</dbReference>
<accession>A0A7Y6Q3J5</accession>
<dbReference type="InterPro" id="IPR004960">
    <property type="entry name" value="LipA_acyltrans"/>
</dbReference>
<evidence type="ECO:0000313" key="8">
    <source>
        <dbReference type="Proteomes" id="UP000520198"/>
    </source>
</evidence>
<name>A0A7Y6Q3J5_9HYPH</name>
<organism evidence="7 8">
    <name type="scientific">Ensifer oleiphilus</name>
    <dbReference type="NCBI Taxonomy" id="2742698"/>
    <lineage>
        <taxon>Bacteria</taxon>
        <taxon>Pseudomonadati</taxon>
        <taxon>Pseudomonadota</taxon>
        <taxon>Alphaproteobacteria</taxon>
        <taxon>Hyphomicrobiales</taxon>
        <taxon>Rhizobiaceae</taxon>
        <taxon>Sinorhizobium/Ensifer group</taxon>
        <taxon>Ensifer</taxon>
    </lineage>
</organism>
<keyword evidence="2" id="KW-1003">Cell membrane</keyword>